<dbReference type="AlphaFoldDB" id="A0A1I5MX81"/>
<organism evidence="1 2">
    <name type="scientific">Pseudarcicella hirudinis</name>
    <dbReference type="NCBI Taxonomy" id="1079859"/>
    <lineage>
        <taxon>Bacteria</taxon>
        <taxon>Pseudomonadati</taxon>
        <taxon>Bacteroidota</taxon>
        <taxon>Cytophagia</taxon>
        <taxon>Cytophagales</taxon>
        <taxon>Flectobacillaceae</taxon>
        <taxon>Pseudarcicella</taxon>
    </lineage>
</organism>
<dbReference type="Proteomes" id="UP000199306">
    <property type="component" value="Unassembled WGS sequence"/>
</dbReference>
<sequence length="164" mass="18379">MLEAQFEIAGALLPLLQAGTVKQFDLDKGQLEDPDKYESILQVSVLLGGLDIDFQGSHVGNAQTGAGSFTLKTIFRLPETTYITSKVDDLQRLADNFAALWVAKEVHKAVCKLPTVARHGYREYSVNTFYVVEQTYRSQFWDTINTPQTITLHDFTINVNIPIL</sequence>
<evidence type="ECO:0000313" key="2">
    <source>
        <dbReference type="Proteomes" id="UP000199306"/>
    </source>
</evidence>
<keyword evidence="2" id="KW-1185">Reference proteome</keyword>
<accession>A0A1I5MX81</accession>
<proteinExistence type="predicted"/>
<dbReference type="EMBL" id="FOXH01000001">
    <property type="protein sequence ID" value="SFP14083.1"/>
    <property type="molecule type" value="Genomic_DNA"/>
</dbReference>
<dbReference type="OrthoDB" id="962554at2"/>
<protein>
    <submittedName>
        <fullName evidence="1">Uncharacterized protein</fullName>
    </submittedName>
</protein>
<name>A0A1I5MX81_9BACT</name>
<evidence type="ECO:0000313" key="1">
    <source>
        <dbReference type="EMBL" id="SFP14083.1"/>
    </source>
</evidence>
<dbReference type="RefSeq" id="WP_092011515.1">
    <property type="nucleotide sequence ID" value="NZ_FOXH01000001.1"/>
</dbReference>
<reference evidence="1 2" key="1">
    <citation type="submission" date="2016-10" db="EMBL/GenBank/DDBJ databases">
        <authorList>
            <person name="de Groot N.N."/>
        </authorList>
    </citation>
    <scope>NUCLEOTIDE SEQUENCE [LARGE SCALE GENOMIC DNA]</scope>
    <source>
        <strain evidence="2">E92,LMG 26720,CCM 7988</strain>
    </source>
</reference>
<dbReference type="STRING" id="1079859.SAMN04515674_101489"/>
<gene>
    <name evidence="1" type="ORF">SAMN04515674_101489</name>
</gene>